<comment type="caution">
    <text evidence="6">The sequence shown here is derived from an EMBL/GenBank/DDBJ whole genome shotgun (WGS) entry which is preliminary data.</text>
</comment>
<dbReference type="GO" id="GO:0003677">
    <property type="term" value="F:DNA binding"/>
    <property type="evidence" value="ECO:0007669"/>
    <property type="project" value="UniProtKB-KW"/>
</dbReference>
<proteinExistence type="predicted"/>
<dbReference type="CDD" id="cd00038">
    <property type="entry name" value="CAP_ED"/>
    <property type="match status" value="1"/>
</dbReference>
<dbReference type="Pfam" id="PF13545">
    <property type="entry name" value="HTH_Crp_2"/>
    <property type="match status" value="1"/>
</dbReference>
<evidence type="ECO:0000256" key="3">
    <source>
        <dbReference type="ARBA" id="ARBA00023163"/>
    </source>
</evidence>
<keyword evidence="7" id="KW-1185">Reference proteome</keyword>
<evidence type="ECO:0000313" key="7">
    <source>
        <dbReference type="Proteomes" id="UP000321436"/>
    </source>
</evidence>
<reference evidence="6 7" key="1">
    <citation type="submission" date="2019-07" db="EMBL/GenBank/DDBJ databases">
        <title>Whole genome shotgun sequence of Chitinophaga cymbidii NBRC 109752.</title>
        <authorList>
            <person name="Hosoyama A."/>
            <person name="Uohara A."/>
            <person name="Ohji S."/>
            <person name="Ichikawa N."/>
        </authorList>
    </citation>
    <scope>NUCLEOTIDE SEQUENCE [LARGE SCALE GENOMIC DNA]</scope>
    <source>
        <strain evidence="6 7">NBRC 109752</strain>
    </source>
</reference>
<dbReference type="InterPro" id="IPR012318">
    <property type="entry name" value="HTH_CRP"/>
</dbReference>
<dbReference type="AlphaFoldDB" id="A0A512RMS2"/>
<accession>A0A512RMS2</accession>
<name>A0A512RMS2_9BACT</name>
<dbReference type="InterPro" id="IPR050397">
    <property type="entry name" value="Env_Response_Regulators"/>
</dbReference>
<feature type="domain" description="HTH crp-type" evidence="5">
    <location>
        <begin position="140"/>
        <end position="206"/>
    </location>
</feature>
<protein>
    <submittedName>
        <fullName evidence="6">Crp/Fnr family transcriptional regulator</fullName>
    </submittedName>
</protein>
<dbReference type="SUPFAM" id="SSF46785">
    <property type="entry name" value="Winged helix' DNA-binding domain"/>
    <property type="match status" value="1"/>
</dbReference>
<dbReference type="PROSITE" id="PS51063">
    <property type="entry name" value="HTH_CRP_2"/>
    <property type="match status" value="1"/>
</dbReference>
<evidence type="ECO:0000313" key="6">
    <source>
        <dbReference type="EMBL" id="GEP97004.1"/>
    </source>
</evidence>
<dbReference type="RefSeq" id="WP_246129962.1">
    <property type="nucleotide sequence ID" value="NZ_BKAU01000004.1"/>
</dbReference>
<organism evidence="6 7">
    <name type="scientific">Chitinophaga cymbidii</name>
    <dbReference type="NCBI Taxonomy" id="1096750"/>
    <lineage>
        <taxon>Bacteria</taxon>
        <taxon>Pseudomonadati</taxon>
        <taxon>Bacteroidota</taxon>
        <taxon>Chitinophagia</taxon>
        <taxon>Chitinophagales</taxon>
        <taxon>Chitinophagaceae</taxon>
        <taxon>Chitinophaga</taxon>
    </lineage>
</organism>
<keyword evidence="3" id="KW-0804">Transcription</keyword>
<dbReference type="SMART" id="SM00419">
    <property type="entry name" value="HTH_CRP"/>
    <property type="match status" value="1"/>
</dbReference>
<sequence>MKLHFPDLEPSLREAIARTGMLREVPAGETLMRSGQFLKYTMLVAEGRIRVYREGETEGEIFMYDLEPGSACALSMICAASAKESKVMGKAETDAVVVMLPIEEMENLMREYKSWYRFVVESYRSRFEELLEVLDSIAFHSMDERLQLYLAKQSAKLGNSILQLTHQEIATDLNSSREVVSRLLKKMEQRGLVSLHRNAVEINFPV</sequence>
<dbReference type="Gene3D" id="1.10.10.10">
    <property type="entry name" value="Winged helix-like DNA-binding domain superfamily/Winged helix DNA-binding domain"/>
    <property type="match status" value="1"/>
</dbReference>
<dbReference type="InterPro" id="IPR014710">
    <property type="entry name" value="RmlC-like_jellyroll"/>
</dbReference>
<dbReference type="PRINTS" id="PR00034">
    <property type="entry name" value="HTHCRP"/>
</dbReference>
<dbReference type="Proteomes" id="UP000321436">
    <property type="component" value="Unassembled WGS sequence"/>
</dbReference>
<gene>
    <name evidence="6" type="ORF">CCY01nite_32640</name>
</gene>
<evidence type="ECO:0000259" key="4">
    <source>
        <dbReference type="PROSITE" id="PS50042"/>
    </source>
</evidence>
<dbReference type="InterPro" id="IPR036390">
    <property type="entry name" value="WH_DNA-bd_sf"/>
</dbReference>
<dbReference type="PANTHER" id="PTHR24567">
    <property type="entry name" value="CRP FAMILY TRANSCRIPTIONAL REGULATORY PROTEIN"/>
    <property type="match status" value="1"/>
</dbReference>
<evidence type="ECO:0000256" key="2">
    <source>
        <dbReference type="ARBA" id="ARBA00023125"/>
    </source>
</evidence>
<dbReference type="InterPro" id="IPR000595">
    <property type="entry name" value="cNMP-bd_dom"/>
</dbReference>
<dbReference type="CDD" id="cd00092">
    <property type="entry name" value="HTH_CRP"/>
    <property type="match status" value="1"/>
</dbReference>
<dbReference type="Pfam" id="PF00027">
    <property type="entry name" value="cNMP_binding"/>
    <property type="match status" value="1"/>
</dbReference>
<dbReference type="Gene3D" id="2.60.120.10">
    <property type="entry name" value="Jelly Rolls"/>
    <property type="match status" value="1"/>
</dbReference>
<dbReference type="EMBL" id="BKAU01000004">
    <property type="protein sequence ID" value="GEP97004.1"/>
    <property type="molecule type" value="Genomic_DNA"/>
</dbReference>
<dbReference type="PROSITE" id="PS50042">
    <property type="entry name" value="CNMP_BINDING_3"/>
    <property type="match status" value="1"/>
</dbReference>
<dbReference type="GO" id="GO:0003700">
    <property type="term" value="F:DNA-binding transcription factor activity"/>
    <property type="evidence" value="ECO:0007669"/>
    <property type="project" value="TreeGrafter"/>
</dbReference>
<dbReference type="PANTHER" id="PTHR24567:SF26">
    <property type="entry name" value="REGULATORY PROTEIN YEIL"/>
    <property type="match status" value="1"/>
</dbReference>
<dbReference type="SUPFAM" id="SSF51206">
    <property type="entry name" value="cAMP-binding domain-like"/>
    <property type="match status" value="1"/>
</dbReference>
<evidence type="ECO:0000256" key="1">
    <source>
        <dbReference type="ARBA" id="ARBA00023015"/>
    </source>
</evidence>
<keyword evidence="1" id="KW-0805">Transcription regulation</keyword>
<dbReference type="GO" id="GO:0005829">
    <property type="term" value="C:cytosol"/>
    <property type="evidence" value="ECO:0007669"/>
    <property type="project" value="TreeGrafter"/>
</dbReference>
<dbReference type="InterPro" id="IPR036388">
    <property type="entry name" value="WH-like_DNA-bd_sf"/>
</dbReference>
<dbReference type="InterPro" id="IPR018490">
    <property type="entry name" value="cNMP-bd_dom_sf"/>
</dbReference>
<evidence type="ECO:0000259" key="5">
    <source>
        <dbReference type="PROSITE" id="PS51063"/>
    </source>
</evidence>
<feature type="domain" description="Cyclic nucleotide-binding" evidence="4">
    <location>
        <begin position="4"/>
        <end position="126"/>
    </location>
</feature>
<keyword evidence="2" id="KW-0238">DNA-binding</keyword>